<evidence type="ECO:0000313" key="3">
    <source>
        <dbReference type="Proteomes" id="UP001163850"/>
    </source>
</evidence>
<dbReference type="NCBIfam" id="TIGR01662">
    <property type="entry name" value="HAD-SF-IIIA"/>
    <property type="match status" value="1"/>
</dbReference>
<sequence>MSSSALQVGQSGLVFSGSIQRQLLNAIGSSTLLSKKRPAEDNDGPSMEGSERHKVAKGAVHPFFSKSSKEPKTTNAFQWHKALGARSSCLYGTNLIPACSPKVAAFDLDGTLIKPSFGKGAVKKALKGSPPAWEWWKDKVPNTLKDLNSEGYSIVIISNQAIKGASLITWKEKIGLIAAALPSVPFRILAAIAKDEYRKPMPGMWTELTKKFKDEGVEIDKTASFFVGDAAGRDSDFASTDRKWALNVDLPFFTPEEYFLKQPVQTKFKLDGFSVVDLPTLPLFSLDTPVIPDIRQREIVVLVGYPGVGKSTICQRYFVSRGYERINQDTLGTRPKCVAAVEKALQKDLSCVVDNTNRDVQTRKFYVDVARKFKVPIRCFVFSGSIELAWHNNLYRAFNQPPSTASQEEKRALVPYLAFTSFRNGYEEPTLSEGFSEIQTVNWVFEGTEEERKYWSMWLQIQGK</sequence>
<dbReference type="InterPro" id="IPR023214">
    <property type="entry name" value="HAD_sf"/>
</dbReference>
<reference evidence="2" key="1">
    <citation type="submission" date="2022-08" db="EMBL/GenBank/DDBJ databases">
        <authorList>
            <consortium name="DOE Joint Genome Institute"/>
            <person name="Min B."/>
            <person name="Riley R."/>
            <person name="Sierra-Patev S."/>
            <person name="Naranjo-Ortiz M."/>
            <person name="Looney B."/>
            <person name="Konkel Z."/>
            <person name="Slot J.C."/>
            <person name="Sakamoto Y."/>
            <person name="Steenwyk J.L."/>
            <person name="Rokas A."/>
            <person name="Carro J."/>
            <person name="Camarero S."/>
            <person name="Ferreira P."/>
            <person name="Molpeceres G."/>
            <person name="Ruiz-Duenas F.J."/>
            <person name="Serrano A."/>
            <person name="Henrissat B."/>
            <person name="Drula E."/>
            <person name="Hughes K.W."/>
            <person name="Mata J.L."/>
            <person name="Ishikawa N.K."/>
            <person name="Vargas-Isla R."/>
            <person name="Ushijima S."/>
            <person name="Smith C.A."/>
            <person name="Ahrendt S."/>
            <person name="Andreopoulos W."/>
            <person name="He G."/>
            <person name="Labutti K."/>
            <person name="Lipzen A."/>
            <person name="Ng V."/>
            <person name="Sandor L."/>
            <person name="Barry K."/>
            <person name="Martinez A.T."/>
            <person name="Xiao Y."/>
            <person name="Gibbons J.G."/>
            <person name="Terashima K."/>
            <person name="Hibbett D.S."/>
            <person name="Grigoriev I.V."/>
        </authorList>
    </citation>
    <scope>NUCLEOTIDE SEQUENCE</scope>
    <source>
        <strain evidence="2">TFB7829</strain>
    </source>
</reference>
<dbReference type="Gene3D" id="3.40.50.1000">
    <property type="entry name" value="HAD superfamily/HAD-like"/>
    <property type="match status" value="1"/>
</dbReference>
<keyword evidence="2" id="KW-0808">Transferase</keyword>
<dbReference type="GO" id="GO:0046403">
    <property type="term" value="F:polynucleotide 3'-phosphatase activity"/>
    <property type="evidence" value="ECO:0007669"/>
    <property type="project" value="TreeGrafter"/>
</dbReference>
<comment type="caution">
    <text evidence="2">The sequence shown here is derived from an EMBL/GenBank/DDBJ whole genome shotgun (WGS) entry which is preliminary data.</text>
</comment>
<name>A0AA38UXC8_9AGAR</name>
<dbReference type="SUPFAM" id="SSF52540">
    <property type="entry name" value="P-loop containing nucleoside triphosphate hydrolases"/>
    <property type="match status" value="1"/>
</dbReference>
<accession>A0AA38UXC8</accession>
<keyword evidence="2" id="KW-0418">Kinase</keyword>
<dbReference type="FunFam" id="3.40.50.300:FF:000737">
    <property type="entry name" value="Bifunctional polynucleotide phosphatase/kinase"/>
    <property type="match status" value="1"/>
</dbReference>
<gene>
    <name evidence="2" type="ORF">F5890DRAFT_1570065</name>
</gene>
<dbReference type="InterPro" id="IPR027417">
    <property type="entry name" value="P-loop_NTPase"/>
</dbReference>
<dbReference type="EMBL" id="MU801893">
    <property type="protein sequence ID" value="KAJ3990100.1"/>
    <property type="molecule type" value="Genomic_DNA"/>
</dbReference>
<dbReference type="GO" id="GO:0046404">
    <property type="term" value="F:ATP-dependent polydeoxyribonucleotide 5'-hydroxyl-kinase activity"/>
    <property type="evidence" value="ECO:0007669"/>
    <property type="project" value="TreeGrafter"/>
</dbReference>
<dbReference type="Pfam" id="PF13671">
    <property type="entry name" value="AAA_33"/>
    <property type="match status" value="1"/>
</dbReference>
<evidence type="ECO:0000256" key="1">
    <source>
        <dbReference type="SAM" id="MobiDB-lite"/>
    </source>
</evidence>
<dbReference type="PANTHER" id="PTHR12083:SF9">
    <property type="entry name" value="BIFUNCTIONAL POLYNUCLEOTIDE PHOSPHATASE_KINASE"/>
    <property type="match status" value="1"/>
</dbReference>
<dbReference type="AlphaFoldDB" id="A0AA38UXC8"/>
<dbReference type="InterPro" id="IPR006551">
    <property type="entry name" value="Polynucleotide_phosphatase"/>
</dbReference>
<dbReference type="InterPro" id="IPR013954">
    <property type="entry name" value="PNK3P"/>
</dbReference>
<dbReference type="SUPFAM" id="SSF56784">
    <property type="entry name" value="HAD-like"/>
    <property type="match status" value="1"/>
</dbReference>
<dbReference type="PANTHER" id="PTHR12083">
    <property type="entry name" value="BIFUNCTIONAL POLYNUCLEOTIDE PHOSPHATASE/KINASE"/>
    <property type="match status" value="1"/>
</dbReference>
<organism evidence="2 3">
    <name type="scientific">Lentinula detonsa</name>
    <dbReference type="NCBI Taxonomy" id="2804962"/>
    <lineage>
        <taxon>Eukaryota</taxon>
        <taxon>Fungi</taxon>
        <taxon>Dikarya</taxon>
        <taxon>Basidiomycota</taxon>
        <taxon>Agaricomycotina</taxon>
        <taxon>Agaricomycetes</taxon>
        <taxon>Agaricomycetidae</taxon>
        <taxon>Agaricales</taxon>
        <taxon>Marasmiineae</taxon>
        <taxon>Omphalotaceae</taxon>
        <taxon>Lentinula</taxon>
    </lineage>
</organism>
<protein>
    <submittedName>
        <fullName evidence="2">Polynucleotide kinase 3 phosphatase-domain-containing protein</fullName>
    </submittedName>
</protein>
<dbReference type="GO" id="GO:0003690">
    <property type="term" value="F:double-stranded DNA binding"/>
    <property type="evidence" value="ECO:0007669"/>
    <property type="project" value="TreeGrafter"/>
</dbReference>
<feature type="region of interest" description="Disordered" evidence="1">
    <location>
        <begin position="34"/>
        <end position="55"/>
    </location>
</feature>
<dbReference type="NCBIfam" id="TIGR01664">
    <property type="entry name" value="DNA-3'-Pase"/>
    <property type="match status" value="1"/>
</dbReference>
<dbReference type="GO" id="GO:0006281">
    <property type="term" value="P:DNA repair"/>
    <property type="evidence" value="ECO:0007669"/>
    <property type="project" value="TreeGrafter"/>
</dbReference>
<dbReference type="Pfam" id="PF08645">
    <property type="entry name" value="PNK3P"/>
    <property type="match status" value="1"/>
</dbReference>
<proteinExistence type="predicted"/>
<dbReference type="InterPro" id="IPR006549">
    <property type="entry name" value="HAD-SF_hydro_IIIA"/>
</dbReference>
<dbReference type="Gene3D" id="3.40.50.300">
    <property type="entry name" value="P-loop containing nucleotide triphosphate hydrolases"/>
    <property type="match status" value="1"/>
</dbReference>
<dbReference type="Proteomes" id="UP001163850">
    <property type="component" value="Unassembled WGS sequence"/>
</dbReference>
<evidence type="ECO:0000313" key="2">
    <source>
        <dbReference type="EMBL" id="KAJ3990100.1"/>
    </source>
</evidence>
<dbReference type="InterPro" id="IPR036412">
    <property type="entry name" value="HAD-like_sf"/>
</dbReference>